<dbReference type="GeneID" id="80560632"/>
<evidence type="ECO:0000313" key="1">
    <source>
        <dbReference type="EMBL" id="WGH20862.1"/>
    </source>
</evidence>
<evidence type="ECO:0000313" key="2">
    <source>
        <dbReference type="Proteomes" id="UP001243276"/>
    </source>
</evidence>
<name>A0AAF0GIK8_9CAUD</name>
<reference evidence="1" key="1">
    <citation type="submission" date="2023-03" db="EMBL/GenBank/DDBJ databases">
        <authorList>
            <person name="Adamson A.J."/>
            <person name="Baker B.A."/>
            <person name="Galadyk N."/>
            <person name="Joshi D.H."/>
            <person name="Kistler H.E."/>
            <person name="Roberts S.M."/>
            <person name="Saint K.A."/>
            <person name="Sunnen C.N."/>
            <person name="Garlena R.A."/>
            <person name="Russell D.A."/>
            <person name="Pope W.H."/>
            <person name="Jacobs-Sera D."/>
            <person name="Hatfull G.F."/>
        </authorList>
    </citation>
    <scope>NUCLEOTIDE SEQUENCE</scope>
</reference>
<protein>
    <submittedName>
        <fullName evidence="1">Uncharacterized protein</fullName>
    </submittedName>
</protein>
<dbReference type="RefSeq" id="YP_010842869.1">
    <property type="nucleotide sequence ID" value="NC_079146.1"/>
</dbReference>
<dbReference type="KEGG" id="vg:80560632"/>
<dbReference type="EMBL" id="OQ709208">
    <property type="protein sequence ID" value="WGH20862.1"/>
    <property type="molecule type" value="Genomic_DNA"/>
</dbReference>
<proteinExistence type="predicted"/>
<gene>
    <name evidence="1" type="primary">79</name>
</gene>
<accession>A0AAF0GIK8</accession>
<sequence>MTLSTLTRLPHDDARRFDPVALRDKYPDNGPAAVAYTVAGRRLSGVVVATPSLSGDGAPTHRPIDPTSGYTANSDQAIAAYPALVLDFGPRATDRFVNTHDHGEAYPAPFVVNGREYTDLTARVRFHPVDVADIDTRYDGVTSRNAWHRMTRDRAVKHARTCGAGYVFADNVPGTDGRRVSGVFIVEVNRFDDVTDAARAVVREVGHLALLDWIDNGAEDDWYNMLTRDVRETREEARDIAERWDARVADLDDTLRAINSAALASASTPVAVVK</sequence>
<dbReference type="Proteomes" id="UP001243276">
    <property type="component" value="Segment"/>
</dbReference>
<organism evidence="1 2">
    <name type="scientific">Gordonia phage Commandaria</name>
    <dbReference type="NCBI Taxonomy" id="3038364"/>
    <lineage>
        <taxon>Viruses</taxon>
        <taxon>Duplodnaviria</taxon>
        <taxon>Heunggongvirae</taxon>
        <taxon>Uroviricota</taxon>
        <taxon>Caudoviricetes</taxon>
        <taxon>Zierdtviridae</taxon>
        <taxon>Emilbogenvirinae</taxon>
        <taxon>Commandariavirus</taxon>
        <taxon>Commandariavirus commandaria</taxon>
    </lineage>
</organism>
<keyword evidence="2" id="KW-1185">Reference proteome</keyword>